<protein>
    <submittedName>
        <fullName evidence="1">DNA alkylation repair enzyme</fullName>
    </submittedName>
</protein>
<dbReference type="PANTHER" id="PTHR41291:SF1">
    <property type="entry name" value="DNA ALKYLATION REPAIR PROTEIN"/>
    <property type="match status" value="1"/>
</dbReference>
<dbReference type="AlphaFoldDB" id="M6QPQ0"/>
<evidence type="ECO:0000313" key="1">
    <source>
        <dbReference type="EMBL" id="EMN90842.1"/>
    </source>
</evidence>
<dbReference type="PANTHER" id="PTHR41291">
    <property type="entry name" value="DNA ALKYLATION REPAIR PROTEIN"/>
    <property type="match status" value="1"/>
</dbReference>
<proteinExistence type="predicted"/>
<evidence type="ECO:0000313" key="2">
    <source>
        <dbReference type="Proteomes" id="UP000012118"/>
    </source>
</evidence>
<dbReference type="Proteomes" id="UP000012118">
    <property type="component" value="Unassembled WGS sequence"/>
</dbReference>
<dbReference type="InterPro" id="IPR016024">
    <property type="entry name" value="ARM-type_fold"/>
</dbReference>
<name>M6QPQ0_9LEPT</name>
<dbReference type="SUPFAM" id="SSF48371">
    <property type="entry name" value="ARM repeat"/>
    <property type="match status" value="1"/>
</dbReference>
<reference evidence="1 2" key="1">
    <citation type="submission" date="2013-01" db="EMBL/GenBank/DDBJ databases">
        <authorList>
            <person name="Harkins D.M."/>
            <person name="Durkin A.S."/>
            <person name="Brinkac L.M."/>
            <person name="Haft D.H."/>
            <person name="Selengut J.D."/>
            <person name="Sanka R."/>
            <person name="DePew J."/>
            <person name="Purushe J."/>
            <person name="Chanthongthip A."/>
            <person name="Lattana O."/>
            <person name="Phetsouvanh R."/>
            <person name="Newton P.N."/>
            <person name="Vinetz J.M."/>
            <person name="Sutton G.G."/>
            <person name="Nierman W.C."/>
            <person name="Fouts D.E."/>
        </authorList>
    </citation>
    <scope>NUCLEOTIDE SEQUENCE [LARGE SCALE GENOMIC DNA]</scope>
    <source>
        <strain evidence="1 2">UI 13098</strain>
    </source>
</reference>
<dbReference type="Pfam" id="PF08713">
    <property type="entry name" value="DNA_alkylation"/>
    <property type="match status" value="1"/>
</dbReference>
<keyword evidence="2" id="KW-1185">Reference proteome</keyword>
<dbReference type="EMBL" id="AHNU02000039">
    <property type="protein sequence ID" value="EMN90842.1"/>
    <property type="molecule type" value="Genomic_DNA"/>
</dbReference>
<dbReference type="InterPro" id="IPR014825">
    <property type="entry name" value="DNA_alkylation"/>
</dbReference>
<comment type="caution">
    <text evidence="1">The sequence shown here is derived from an EMBL/GenBank/DDBJ whole genome shotgun (WGS) entry which is preliminary data.</text>
</comment>
<accession>M6QPQ0</accession>
<organism evidence="1 2">
    <name type="scientific">Leptospira weilii str. UI 13098</name>
    <dbReference type="NCBI Taxonomy" id="1088542"/>
    <lineage>
        <taxon>Bacteria</taxon>
        <taxon>Pseudomonadati</taxon>
        <taxon>Spirochaetota</taxon>
        <taxon>Spirochaetia</taxon>
        <taxon>Leptospirales</taxon>
        <taxon>Leptospiraceae</taxon>
        <taxon>Leptospira</taxon>
    </lineage>
</organism>
<sequence length="285" mass="32291">MKSWSIRESLTITTNILQMFLKLYFGKTHFRGFEAISKRENNIQKVGFYNMDLKQIMIELEKMGTPTIKKIFVNHGAKEPLFGVKVGDLKKIQKKIKKNNEISLELYKTGNADAMYLAGLVADEKQIQKKDLQFWVKNAASPMISECTVAWVAAESKYGWELAREWISSDKESIASSGWSAYSSLLSIVPDDQIDSKEISKNLKRIESKIHKSQNRVKYCMNGFVIAVGGFYSELSKDALETAKRIGTVEVTMGKTACKVPDAVQYILKMQKMGKIGNKKKMARC</sequence>
<gene>
    <name evidence="1" type="ORF">LEP1GSC108_2279</name>
</gene>